<dbReference type="AlphaFoldDB" id="A0A3L6R1G7"/>
<dbReference type="Proteomes" id="UP000275267">
    <property type="component" value="Unassembled WGS sequence"/>
</dbReference>
<accession>A0A3L6R1G7</accession>
<keyword evidence="2" id="KW-1185">Reference proteome</keyword>
<sequence length="164" mass="17945">MGGIFKAKKPGLFFAPARHLLRCTARAVPPARAFFLDPVGFVPPTTHRPHVAAPRPPAPLPPATFHCRRPSMTFLPRRAALREPSRSRHPCLAWPTNRAHYRWPAALRCLAAPPARCQPLPGQSRRAIADHLAALLDLAAPNRIARAVPGFCALSLPNCCNVLE</sequence>
<organism evidence="1 2">
    <name type="scientific">Panicum miliaceum</name>
    <name type="common">Proso millet</name>
    <name type="synonym">Broomcorn millet</name>
    <dbReference type="NCBI Taxonomy" id="4540"/>
    <lineage>
        <taxon>Eukaryota</taxon>
        <taxon>Viridiplantae</taxon>
        <taxon>Streptophyta</taxon>
        <taxon>Embryophyta</taxon>
        <taxon>Tracheophyta</taxon>
        <taxon>Spermatophyta</taxon>
        <taxon>Magnoliopsida</taxon>
        <taxon>Liliopsida</taxon>
        <taxon>Poales</taxon>
        <taxon>Poaceae</taxon>
        <taxon>PACMAD clade</taxon>
        <taxon>Panicoideae</taxon>
        <taxon>Panicodae</taxon>
        <taxon>Paniceae</taxon>
        <taxon>Panicinae</taxon>
        <taxon>Panicum</taxon>
        <taxon>Panicum sect. Panicum</taxon>
    </lineage>
</organism>
<dbReference type="EMBL" id="PQIB02000010">
    <property type="protein sequence ID" value="RLM92856.1"/>
    <property type="molecule type" value="Genomic_DNA"/>
</dbReference>
<evidence type="ECO:0000313" key="1">
    <source>
        <dbReference type="EMBL" id="RLM92856.1"/>
    </source>
</evidence>
<gene>
    <name evidence="1" type="ORF">C2845_PM08G18030</name>
</gene>
<name>A0A3L6R1G7_PANMI</name>
<evidence type="ECO:0000313" key="2">
    <source>
        <dbReference type="Proteomes" id="UP000275267"/>
    </source>
</evidence>
<reference evidence="2" key="1">
    <citation type="journal article" date="2019" name="Nat. Commun.">
        <title>The genome of broomcorn millet.</title>
        <authorList>
            <person name="Zou C."/>
            <person name="Miki D."/>
            <person name="Li D."/>
            <person name="Tang Q."/>
            <person name="Xiao L."/>
            <person name="Rajput S."/>
            <person name="Deng P."/>
            <person name="Jia W."/>
            <person name="Huang R."/>
            <person name="Zhang M."/>
            <person name="Sun Y."/>
            <person name="Hu J."/>
            <person name="Fu X."/>
            <person name="Schnable P.S."/>
            <person name="Li F."/>
            <person name="Zhang H."/>
            <person name="Feng B."/>
            <person name="Zhu X."/>
            <person name="Liu R."/>
            <person name="Schnable J.C."/>
            <person name="Zhu J.-K."/>
            <person name="Zhang H."/>
        </authorList>
    </citation>
    <scope>NUCLEOTIDE SEQUENCE [LARGE SCALE GENOMIC DNA]</scope>
</reference>
<comment type="caution">
    <text evidence="1">The sequence shown here is derived from an EMBL/GenBank/DDBJ whole genome shotgun (WGS) entry which is preliminary data.</text>
</comment>
<proteinExistence type="predicted"/>
<protein>
    <submittedName>
        <fullName evidence="1">Uncharacterized protein</fullName>
    </submittedName>
</protein>